<protein>
    <submittedName>
        <fullName evidence="1">cDNA FLJ52616</fullName>
    </submittedName>
</protein>
<accession>B7Z3P0</accession>
<dbReference type="AlphaFoldDB" id="B7Z3P0"/>
<name>B7Z3P0_HUMAN</name>
<evidence type="ECO:0000313" key="1">
    <source>
        <dbReference type="EMBL" id="BAH12276.1"/>
    </source>
</evidence>
<reference evidence="1" key="1">
    <citation type="submission" date="2007-10" db="EMBL/GenBank/DDBJ databases">
        <title>NEDO human cDNA sequencing project focused on splicing variants.</title>
        <authorList>
            <person name="Wakamatsu A."/>
            <person name="Yamamoto J."/>
            <person name="Kimura K."/>
            <person name="Ishii S."/>
            <person name="Watanabe K."/>
            <person name="Sugiyama A."/>
            <person name="Murakawa K."/>
            <person name="Kaida T."/>
            <person name="Tsuchiya K."/>
            <person name="Fukuzumi Y."/>
            <person name="Kumagai A."/>
            <person name="Oishi Y."/>
            <person name="Yamamoto S."/>
            <person name="Ono Y."/>
            <person name="Komori Y."/>
            <person name="Yamazaki M."/>
            <person name="Kisu Y."/>
            <person name="Nishikawa T."/>
            <person name="Sugano S."/>
            <person name="Nomura N."/>
            <person name="Isogai T."/>
        </authorList>
    </citation>
    <scope>NUCLEOTIDE SEQUENCE</scope>
    <source>
        <tissue evidence="1">Thalamus</tissue>
    </source>
</reference>
<organism evidence="1">
    <name type="scientific">Homo sapiens</name>
    <name type="common">Human</name>
    <dbReference type="NCBI Taxonomy" id="9606"/>
    <lineage>
        <taxon>Eukaryota</taxon>
        <taxon>Metazoa</taxon>
        <taxon>Chordata</taxon>
        <taxon>Craniata</taxon>
        <taxon>Vertebrata</taxon>
        <taxon>Euteleostomi</taxon>
        <taxon>Mammalia</taxon>
        <taxon>Eutheria</taxon>
        <taxon>Euarchontoglires</taxon>
        <taxon>Primates</taxon>
        <taxon>Haplorrhini</taxon>
        <taxon>Catarrhini</taxon>
        <taxon>Hominidae</taxon>
        <taxon>Homo</taxon>
    </lineage>
</organism>
<sequence>MLHQTARAWRTQRAWHETACAGAYQSKACSDSPQPPLRRKLPAGVGRREHILKAVMFCMEVSWEVGAYVVMFINVAPEVPGWSMPQRAFPTRHHPPLHPFPNAPVHSASSALPVTPLLQAGLRCSLVHSSAVSGTCGSRALHPNPLATPLLPPFCGL</sequence>
<proteinExistence type="evidence at transcript level"/>
<dbReference type="EMBL" id="AK296181">
    <property type="protein sequence ID" value="BAH12276.1"/>
    <property type="molecule type" value="mRNA"/>
</dbReference>